<feature type="compositionally biased region" description="Polar residues" evidence="1">
    <location>
        <begin position="171"/>
        <end position="186"/>
    </location>
</feature>
<reference evidence="2 3" key="1">
    <citation type="journal article" date="2015" name="Genome Biol. Evol.">
        <title>Comparative Genomics of a Bacterivorous Green Alga Reveals Evolutionary Causalities and Consequences of Phago-Mixotrophic Mode of Nutrition.</title>
        <authorList>
            <person name="Burns J.A."/>
            <person name="Paasch A."/>
            <person name="Narechania A."/>
            <person name="Kim E."/>
        </authorList>
    </citation>
    <scope>NUCLEOTIDE SEQUENCE [LARGE SCALE GENOMIC DNA]</scope>
    <source>
        <strain evidence="2 3">PLY_AMNH</strain>
    </source>
</reference>
<organism evidence="2 3">
    <name type="scientific">Cymbomonas tetramitiformis</name>
    <dbReference type="NCBI Taxonomy" id="36881"/>
    <lineage>
        <taxon>Eukaryota</taxon>
        <taxon>Viridiplantae</taxon>
        <taxon>Chlorophyta</taxon>
        <taxon>Pyramimonadophyceae</taxon>
        <taxon>Pyramimonadales</taxon>
        <taxon>Pyramimonadaceae</taxon>
        <taxon>Cymbomonas</taxon>
    </lineage>
</organism>
<accession>A0AAE0KP73</accession>
<feature type="non-terminal residue" evidence="2">
    <location>
        <position position="305"/>
    </location>
</feature>
<gene>
    <name evidence="2" type="ORF">CYMTET_35209</name>
</gene>
<comment type="caution">
    <text evidence="2">The sequence shown here is derived from an EMBL/GenBank/DDBJ whole genome shotgun (WGS) entry which is preliminary data.</text>
</comment>
<name>A0AAE0KP73_9CHLO</name>
<keyword evidence="3" id="KW-1185">Reference proteome</keyword>
<proteinExistence type="predicted"/>
<evidence type="ECO:0000313" key="2">
    <source>
        <dbReference type="EMBL" id="KAK3255618.1"/>
    </source>
</evidence>
<protein>
    <submittedName>
        <fullName evidence="2">Uncharacterized protein</fullName>
    </submittedName>
</protein>
<evidence type="ECO:0000256" key="1">
    <source>
        <dbReference type="SAM" id="MobiDB-lite"/>
    </source>
</evidence>
<feature type="compositionally biased region" description="Polar residues" evidence="1">
    <location>
        <begin position="220"/>
        <end position="230"/>
    </location>
</feature>
<feature type="compositionally biased region" description="Basic and acidic residues" evidence="1">
    <location>
        <begin position="88"/>
        <end position="100"/>
    </location>
</feature>
<evidence type="ECO:0000313" key="3">
    <source>
        <dbReference type="Proteomes" id="UP001190700"/>
    </source>
</evidence>
<dbReference type="AlphaFoldDB" id="A0AAE0KP73"/>
<dbReference type="Proteomes" id="UP001190700">
    <property type="component" value="Unassembled WGS sequence"/>
</dbReference>
<feature type="region of interest" description="Disordered" evidence="1">
    <location>
        <begin position="88"/>
        <end position="305"/>
    </location>
</feature>
<feature type="compositionally biased region" description="Low complexity" evidence="1">
    <location>
        <begin position="256"/>
        <end position="266"/>
    </location>
</feature>
<dbReference type="EMBL" id="LGRX02022435">
    <property type="protein sequence ID" value="KAK3255618.1"/>
    <property type="molecule type" value="Genomic_DNA"/>
</dbReference>
<feature type="compositionally biased region" description="Basic and acidic residues" evidence="1">
    <location>
        <begin position="121"/>
        <end position="141"/>
    </location>
</feature>
<feature type="region of interest" description="Disordered" evidence="1">
    <location>
        <begin position="46"/>
        <end position="75"/>
    </location>
</feature>
<sequence length="305" mass="32217">MKWPDSPPIFDPFDQYGEKNVQIHNVSPISEKMAIGGLSLSEQARRREFYGGGSPLSPQPGASPSSKVRGHDGIQSQKFAALLAMEGKGRRNKEAQELHRAMSTPKNASTPSPVPFVRISPGEDAKLRESWGDSQREKPDAGLRIGFGFSRESSEVHSSYPYVVSDPSDEFGSTKSSLQGDSQGARPTTAPHAKKTVVTVAASRGRPNTSRRGLGVHVRSPNSASPQASRSSREVGRAALSPAHHEKDAFNGSKAGAGLAPAVAGVKSDTSLGGGRLHCVGISSSEPQLVQDPRAETAQAPSPPL</sequence>